<dbReference type="GO" id="GO:0016887">
    <property type="term" value="F:ATP hydrolysis activity"/>
    <property type="evidence" value="ECO:0007669"/>
    <property type="project" value="InterPro"/>
</dbReference>
<proteinExistence type="inferred from homology"/>
<dbReference type="PROSITE" id="PS50893">
    <property type="entry name" value="ABC_TRANSPORTER_2"/>
    <property type="match status" value="1"/>
</dbReference>
<dbReference type="CDD" id="cd10147">
    <property type="entry name" value="Wzt_C-like"/>
    <property type="match status" value="1"/>
</dbReference>
<dbReference type="InterPro" id="IPR015860">
    <property type="entry name" value="ABC_transpr_TagH-like"/>
</dbReference>
<dbReference type="GO" id="GO:0005524">
    <property type="term" value="F:ATP binding"/>
    <property type="evidence" value="ECO:0007669"/>
    <property type="project" value="UniProtKB-KW"/>
</dbReference>
<dbReference type="SMART" id="SM00382">
    <property type="entry name" value="AAA"/>
    <property type="match status" value="1"/>
</dbReference>
<evidence type="ECO:0000256" key="3">
    <source>
        <dbReference type="ARBA" id="ARBA00022741"/>
    </source>
</evidence>
<dbReference type="InterPro" id="IPR003593">
    <property type="entry name" value="AAA+_ATPase"/>
</dbReference>
<dbReference type="Pfam" id="PF00005">
    <property type="entry name" value="ABC_tran"/>
    <property type="match status" value="1"/>
</dbReference>
<keyword evidence="4 7" id="KW-0067">ATP-binding</keyword>
<dbReference type="InterPro" id="IPR029439">
    <property type="entry name" value="Wzt_C"/>
</dbReference>
<dbReference type="SUPFAM" id="SSF52540">
    <property type="entry name" value="P-loop containing nucleoside triphosphate hydrolases"/>
    <property type="match status" value="1"/>
</dbReference>
<dbReference type="PROSITE" id="PS00211">
    <property type="entry name" value="ABC_TRANSPORTER_1"/>
    <property type="match status" value="1"/>
</dbReference>
<dbReference type="InterPro" id="IPR017871">
    <property type="entry name" value="ABC_transporter-like_CS"/>
</dbReference>
<dbReference type="InterPro" id="IPR003439">
    <property type="entry name" value="ABC_transporter-like_ATP-bd"/>
</dbReference>
<evidence type="ECO:0000256" key="5">
    <source>
        <dbReference type="ARBA" id="ARBA00022967"/>
    </source>
</evidence>
<feature type="domain" description="ABC transporter" evidence="6">
    <location>
        <begin position="7"/>
        <end position="247"/>
    </location>
</feature>
<protein>
    <submittedName>
        <fullName evidence="7">ABC transporter ATP-binding protein</fullName>
    </submittedName>
</protein>
<dbReference type="InterPro" id="IPR050683">
    <property type="entry name" value="Bact_Polysacc_Export_ATP-bd"/>
</dbReference>
<dbReference type="RefSeq" id="WP_113035185.1">
    <property type="nucleotide sequence ID" value="NZ_QMFB01000028.1"/>
</dbReference>
<dbReference type="PANTHER" id="PTHR46743">
    <property type="entry name" value="TEICHOIC ACIDS EXPORT ATP-BINDING PROTEIN TAGH"/>
    <property type="match status" value="1"/>
</dbReference>
<dbReference type="GO" id="GO:0140359">
    <property type="term" value="F:ABC-type transporter activity"/>
    <property type="evidence" value="ECO:0007669"/>
    <property type="project" value="InterPro"/>
</dbReference>
<dbReference type="Gene3D" id="3.40.50.300">
    <property type="entry name" value="P-loop containing nucleotide triphosphate hydrolases"/>
    <property type="match status" value="1"/>
</dbReference>
<dbReference type="InterPro" id="IPR027417">
    <property type="entry name" value="P-loop_NTPase"/>
</dbReference>
<evidence type="ECO:0000259" key="6">
    <source>
        <dbReference type="PROSITE" id="PS50893"/>
    </source>
</evidence>
<keyword evidence="3" id="KW-0547">Nucleotide-binding</keyword>
<accession>A0A329M1K1</accession>
<dbReference type="CDD" id="cd03220">
    <property type="entry name" value="ABC_KpsT_Wzt"/>
    <property type="match status" value="1"/>
</dbReference>
<sequence>MSSKKIISLSNVTKIYKLYDEPIDRLKEALHPFRKKYHREFYAVNNVSFHVNKNEIVGLIGKNGSGKSTILKMITGILNPSDGAIQVEGKVSALLELGAGFNPDYTGMENIYLHGAIMGFTKEEIDLKVSEILSFADIGEFINQPVKMYSSGMFVRLAFAVAINVNPDILIIDEALSVGDVKFQQKCFRKIEEFKRDKTILVVSHDMGVITKYCDRAIWINEGTLLHDGSPVEISKKYQAFMIDSTLTKYDTTSEPSVNSAHADNTIDPIDSNLDVLGDQKVEILGIAMFDQENGKTLIVYPGQIVKIVLKVKSHTHIQAPIVGFTIKDRLGTILAQCNSFVQDKMLLDLAENQVSMFTFTFHIPQLNQGRYSISPAIASGTQDEHVQHCWVHDALVFQVLNKQKYHLEGILVLDEVDINQIS</sequence>
<evidence type="ECO:0000313" key="8">
    <source>
        <dbReference type="Proteomes" id="UP000250369"/>
    </source>
</evidence>
<dbReference type="PANTHER" id="PTHR46743:SF2">
    <property type="entry name" value="TEICHOIC ACIDS EXPORT ATP-BINDING PROTEIN TAGH"/>
    <property type="match status" value="1"/>
</dbReference>
<keyword evidence="8" id="KW-1185">Reference proteome</keyword>
<dbReference type="Proteomes" id="UP000250369">
    <property type="component" value="Unassembled WGS sequence"/>
</dbReference>
<gene>
    <name evidence="7" type="ORF">DQG23_32435</name>
</gene>
<dbReference type="GO" id="GO:0016020">
    <property type="term" value="C:membrane"/>
    <property type="evidence" value="ECO:0007669"/>
    <property type="project" value="InterPro"/>
</dbReference>
<evidence type="ECO:0000256" key="1">
    <source>
        <dbReference type="ARBA" id="ARBA00005417"/>
    </source>
</evidence>
<dbReference type="Pfam" id="PF14524">
    <property type="entry name" value="Wzt_C"/>
    <property type="match status" value="1"/>
</dbReference>
<name>A0A329M1K1_9BACL</name>
<dbReference type="EMBL" id="QMFB01000028">
    <property type="protein sequence ID" value="RAV13794.1"/>
    <property type="molecule type" value="Genomic_DNA"/>
</dbReference>
<keyword evidence="5" id="KW-1278">Translocase</keyword>
<keyword evidence="2" id="KW-0813">Transport</keyword>
<dbReference type="OrthoDB" id="9778870at2"/>
<evidence type="ECO:0000313" key="7">
    <source>
        <dbReference type="EMBL" id="RAV13794.1"/>
    </source>
</evidence>
<reference evidence="7 8" key="1">
    <citation type="journal article" date="2009" name="Int. J. Syst. Evol. Microbiol.">
        <title>Paenibacillus contaminans sp. nov., isolated from a contaminated laboratory plate.</title>
        <authorList>
            <person name="Chou J.H."/>
            <person name="Lee J.H."/>
            <person name="Lin M.C."/>
            <person name="Chang P.S."/>
            <person name="Arun A.B."/>
            <person name="Young C.C."/>
            <person name="Chen W.M."/>
        </authorList>
    </citation>
    <scope>NUCLEOTIDE SEQUENCE [LARGE SCALE GENOMIC DNA]</scope>
    <source>
        <strain evidence="7 8">CKOBP-6</strain>
    </source>
</reference>
<comment type="caution">
    <text evidence="7">The sequence shown here is derived from an EMBL/GenBank/DDBJ whole genome shotgun (WGS) entry which is preliminary data.</text>
</comment>
<organism evidence="7 8">
    <name type="scientific">Paenibacillus contaminans</name>
    <dbReference type="NCBI Taxonomy" id="450362"/>
    <lineage>
        <taxon>Bacteria</taxon>
        <taxon>Bacillati</taxon>
        <taxon>Bacillota</taxon>
        <taxon>Bacilli</taxon>
        <taxon>Bacillales</taxon>
        <taxon>Paenibacillaceae</taxon>
        <taxon>Paenibacillus</taxon>
    </lineage>
</organism>
<comment type="similarity">
    <text evidence="1">Belongs to the ABC transporter superfamily.</text>
</comment>
<dbReference type="Gene3D" id="2.70.50.60">
    <property type="entry name" value="abc- transporter (atp binding component) like domain"/>
    <property type="match status" value="1"/>
</dbReference>
<evidence type="ECO:0000256" key="4">
    <source>
        <dbReference type="ARBA" id="ARBA00022840"/>
    </source>
</evidence>
<dbReference type="AlphaFoldDB" id="A0A329M1K1"/>
<evidence type="ECO:0000256" key="2">
    <source>
        <dbReference type="ARBA" id="ARBA00022448"/>
    </source>
</evidence>